<dbReference type="PANTHER" id="PTHR39450">
    <property type="entry name" value="MOLYBDOPTERIN OXIDOREDUCTASE, 4FE-4S CLUSTER-BINDING SUBUNIT"/>
    <property type="match status" value="1"/>
</dbReference>
<sequence length="116" mass="12452">MKNLICIVCPKGCHLSVDDENGYTVTGNSCPRGAEYGKTELIDPRRIITSTVRITAKTARRVPVKTEKSIPKGRIMDVMKALESIDVKAPISAGDVVLKDVAGLGVNIVATKSVEQ</sequence>
<proteinExistence type="predicted"/>
<dbReference type="InterPro" id="IPR012460">
    <property type="entry name" value="DUF1667"/>
</dbReference>
<dbReference type="Gene3D" id="3.10.530.10">
    <property type="entry name" value="CPE0013-like"/>
    <property type="match status" value="1"/>
</dbReference>
<accession>A0A099I831</accession>
<evidence type="ECO:0000313" key="1">
    <source>
        <dbReference type="EMBL" id="KGJ53845.1"/>
    </source>
</evidence>
<dbReference type="Pfam" id="PF07892">
    <property type="entry name" value="DUF1667"/>
    <property type="match status" value="1"/>
</dbReference>
<dbReference type="PANTHER" id="PTHR39450:SF1">
    <property type="entry name" value="DUF1667 DOMAIN-CONTAINING PROTEIN"/>
    <property type="match status" value="1"/>
</dbReference>
<name>A0A099I831_CLOIN</name>
<dbReference type="InterPro" id="IPR036593">
    <property type="entry name" value="CPE0013-like_sf"/>
</dbReference>
<dbReference type="EMBL" id="JQIF01000031">
    <property type="protein sequence ID" value="KGJ53845.1"/>
    <property type="molecule type" value="Genomic_DNA"/>
</dbReference>
<protein>
    <submittedName>
        <fullName evidence="1">Molybdopterin oxidoreductase</fullName>
    </submittedName>
</protein>
<dbReference type="RefSeq" id="WP_044904717.1">
    <property type="nucleotide sequence ID" value="NZ_JAQCQO010000015.1"/>
</dbReference>
<dbReference type="AlphaFoldDB" id="A0A099I831"/>
<dbReference type="Proteomes" id="UP000030008">
    <property type="component" value="Unassembled WGS sequence"/>
</dbReference>
<evidence type="ECO:0000313" key="2">
    <source>
        <dbReference type="Proteomes" id="UP000030008"/>
    </source>
</evidence>
<dbReference type="SUPFAM" id="SSF160148">
    <property type="entry name" value="CPE0013-like"/>
    <property type="match status" value="1"/>
</dbReference>
<gene>
    <name evidence="1" type="ORF">CIAN88_06800</name>
</gene>
<comment type="caution">
    <text evidence="1">The sequence shown here is derived from an EMBL/GenBank/DDBJ whole genome shotgun (WGS) entry which is preliminary data.</text>
</comment>
<reference evidence="1 2" key="1">
    <citation type="submission" date="2014-08" db="EMBL/GenBank/DDBJ databases">
        <title>Clostridium innocuum, an unnegligible vancomycin-resistant pathogen causing extra-intestinal infections.</title>
        <authorList>
            <person name="Feng Y."/>
            <person name="Chiu C.-H."/>
        </authorList>
    </citation>
    <scope>NUCLEOTIDE SEQUENCE [LARGE SCALE GENOMIC DNA]</scope>
    <source>
        <strain evidence="1 2">AN88</strain>
    </source>
</reference>
<organism evidence="1 2">
    <name type="scientific">Clostridium innocuum</name>
    <dbReference type="NCBI Taxonomy" id="1522"/>
    <lineage>
        <taxon>Bacteria</taxon>
        <taxon>Bacillati</taxon>
        <taxon>Bacillota</taxon>
        <taxon>Clostridia</taxon>
        <taxon>Eubacteriales</taxon>
        <taxon>Clostridiaceae</taxon>
        <taxon>Clostridium</taxon>
    </lineage>
</organism>